<dbReference type="GO" id="GO:0016853">
    <property type="term" value="F:isomerase activity"/>
    <property type="evidence" value="ECO:0007669"/>
    <property type="project" value="UniProtKB-KW"/>
</dbReference>
<feature type="domain" description="Chalcone isomerase" evidence="2">
    <location>
        <begin position="52"/>
        <end position="183"/>
    </location>
</feature>
<gene>
    <name evidence="3" type="ORF">AACH06_06320</name>
</gene>
<evidence type="ECO:0000313" key="3">
    <source>
        <dbReference type="EMBL" id="MEK8030436.1"/>
    </source>
</evidence>
<evidence type="ECO:0000259" key="2">
    <source>
        <dbReference type="Pfam" id="PF16036"/>
    </source>
</evidence>
<keyword evidence="4" id="KW-1185">Reference proteome</keyword>
<dbReference type="EMBL" id="JBBUTG010000003">
    <property type="protein sequence ID" value="MEK8030436.1"/>
    <property type="molecule type" value="Genomic_DNA"/>
</dbReference>
<evidence type="ECO:0000313" key="4">
    <source>
        <dbReference type="Proteomes" id="UP001371218"/>
    </source>
</evidence>
<proteinExistence type="predicted"/>
<keyword evidence="1" id="KW-0732">Signal</keyword>
<name>A0ABU9BL01_9BURK</name>
<sequence>MQRRTAMSLALAPLVLPRAGWAAGASTPPAELRAEWPEATSPHRQGEARMRFFGMHIYDITLWAPEPLKPAEAARRPLALAIDYRRSLSGSRIAERSLTEMRRAGPIDDATAARWLAAMTQVFPDVNDGDRITGVQWPGQAARFHTNGRFSGEVRDPRFAELFFGIWLAPWTSEPSLRQALLGATG</sequence>
<dbReference type="Pfam" id="PF16036">
    <property type="entry name" value="Chalcone_3"/>
    <property type="match status" value="1"/>
</dbReference>
<keyword evidence="3" id="KW-0413">Isomerase</keyword>
<accession>A0ABU9BL01</accession>
<evidence type="ECO:0000256" key="1">
    <source>
        <dbReference type="SAM" id="SignalP"/>
    </source>
</evidence>
<comment type="caution">
    <text evidence="3">The sequence shown here is derived from an EMBL/GenBank/DDBJ whole genome shotgun (WGS) entry which is preliminary data.</text>
</comment>
<organism evidence="3 4">
    <name type="scientific">Ideonella lacteola</name>
    <dbReference type="NCBI Taxonomy" id="2984193"/>
    <lineage>
        <taxon>Bacteria</taxon>
        <taxon>Pseudomonadati</taxon>
        <taxon>Pseudomonadota</taxon>
        <taxon>Betaproteobacteria</taxon>
        <taxon>Burkholderiales</taxon>
        <taxon>Sphaerotilaceae</taxon>
        <taxon>Ideonella</taxon>
    </lineage>
</organism>
<dbReference type="InterPro" id="IPR016087">
    <property type="entry name" value="Chalcone_isomerase"/>
</dbReference>
<reference evidence="3 4" key="1">
    <citation type="submission" date="2024-04" db="EMBL/GenBank/DDBJ databases">
        <title>Novel species of the genus Ideonella isolated from streams.</title>
        <authorList>
            <person name="Lu H."/>
        </authorList>
    </citation>
    <scope>NUCLEOTIDE SEQUENCE [LARGE SCALE GENOMIC DNA]</scope>
    <source>
        <strain evidence="3 4">DXS29W</strain>
    </source>
</reference>
<feature type="chain" id="PRO_5045884821" evidence="1">
    <location>
        <begin position="23"/>
        <end position="186"/>
    </location>
</feature>
<protein>
    <submittedName>
        <fullName evidence="3">Chalcone isomerase family protein</fullName>
    </submittedName>
</protein>
<dbReference type="Proteomes" id="UP001371218">
    <property type="component" value="Unassembled WGS sequence"/>
</dbReference>
<feature type="signal peptide" evidence="1">
    <location>
        <begin position="1"/>
        <end position="22"/>
    </location>
</feature>
<dbReference type="RefSeq" id="WP_341424803.1">
    <property type="nucleotide sequence ID" value="NZ_JBBUTG010000003.1"/>
</dbReference>